<dbReference type="Proteomes" id="UP000197138">
    <property type="component" value="Unassembled WGS sequence"/>
</dbReference>
<dbReference type="Proteomes" id="UP000233551">
    <property type="component" value="Unassembled WGS sequence"/>
</dbReference>
<accession>A0A218X5U8</accession>
<proteinExistence type="predicted"/>
<dbReference type="EMBL" id="MTKT01002214">
    <property type="protein sequence ID" value="OWM80605.1"/>
    <property type="molecule type" value="Genomic_DNA"/>
</dbReference>
<feature type="region of interest" description="Disordered" evidence="1">
    <location>
        <begin position="32"/>
        <end position="84"/>
    </location>
</feature>
<dbReference type="EMBL" id="PGOL01006633">
    <property type="protein sequence ID" value="PKI33411.1"/>
    <property type="molecule type" value="Genomic_DNA"/>
</dbReference>
<gene>
    <name evidence="2" type="ORF">CDL15_Pgr006635</name>
    <name evidence="3" type="ORF">CRG98_046196</name>
</gene>
<feature type="compositionally biased region" description="Basic residues" evidence="1">
    <location>
        <begin position="42"/>
        <end position="54"/>
    </location>
</feature>
<sequence length="84" mass="9252">MRGLDPPVGIQAPSVVTGDHKFGEWWPRSRPHFGGSLDFGRVRPRSRPPPRRLRSSVTFVVTEDSNRVGGGPGRGPTADHRPPF</sequence>
<organism evidence="2 4">
    <name type="scientific">Punica granatum</name>
    <name type="common">Pomegranate</name>
    <dbReference type="NCBI Taxonomy" id="22663"/>
    <lineage>
        <taxon>Eukaryota</taxon>
        <taxon>Viridiplantae</taxon>
        <taxon>Streptophyta</taxon>
        <taxon>Embryophyta</taxon>
        <taxon>Tracheophyta</taxon>
        <taxon>Spermatophyta</taxon>
        <taxon>Magnoliopsida</taxon>
        <taxon>eudicotyledons</taxon>
        <taxon>Gunneridae</taxon>
        <taxon>Pentapetalae</taxon>
        <taxon>rosids</taxon>
        <taxon>malvids</taxon>
        <taxon>Myrtales</taxon>
        <taxon>Lythraceae</taxon>
        <taxon>Punica</taxon>
    </lineage>
</organism>
<comment type="caution">
    <text evidence="2">The sequence shown here is derived from an EMBL/GenBank/DDBJ whole genome shotgun (WGS) entry which is preliminary data.</text>
</comment>
<evidence type="ECO:0000256" key="1">
    <source>
        <dbReference type="SAM" id="MobiDB-lite"/>
    </source>
</evidence>
<evidence type="ECO:0000313" key="4">
    <source>
        <dbReference type="Proteomes" id="UP000197138"/>
    </source>
</evidence>
<reference evidence="4" key="1">
    <citation type="journal article" date="2017" name="Plant J.">
        <title>The pomegranate (Punica granatum L.) genome and the genomics of punicalagin biosynthesis.</title>
        <authorList>
            <person name="Qin G."/>
            <person name="Xu C."/>
            <person name="Ming R."/>
            <person name="Tang H."/>
            <person name="Guyot R."/>
            <person name="Kramer E.M."/>
            <person name="Hu Y."/>
            <person name="Yi X."/>
            <person name="Qi Y."/>
            <person name="Xu X."/>
            <person name="Gao Z."/>
            <person name="Pan H."/>
            <person name="Jian J."/>
            <person name="Tian Y."/>
            <person name="Yue Z."/>
            <person name="Xu Y."/>
        </authorList>
    </citation>
    <scope>NUCLEOTIDE SEQUENCE [LARGE SCALE GENOMIC DNA]</scope>
    <source>
        <strain evidence="4">cv. Dabenzi</strain>
    </source>
</reference>
<keyword evidence="5" id="KW-1185">Reference proteome</keyword>
<reference evidence="2" key="2">
    <citation type="submission" date="2017-06" db="EMBL/GenBank/DDBJ databases">
        <title>The pomegranate genome and the genomics of punicalagin biosynthesis.</title>
        <authorList>
            <person name="Xu C."/>
        </authorList>
    </citation>
    <scope>NUCLEOTIDE SEQUENCE [LARGE SCALE GENOMIC DNA]</scope>
    <source>
        <tissue evidence="2">Fresh leaf</tissue>
    </source>
</reference>
<dbReference type="AlphaFoldDB" id="A0A218X5U8"/>
<evidence type="ECO:0000313" key="2">
    <source>
        <dbReference type="EMBL" id="OWM80605.1"/>
    </source>
</evidence>
<evidence type="ECO:0000313" key="3">
    <source>
        <dbReference type="EMBL" id="PKI33411.1"/>
    </source>
</evidence>
<name>A0A218X5U8_PUNGR</name>
<evidence type="ECO:0000313" key="5">
    <source>
        <dbReference type="Proteomes" id="UP000233551"/>
    </source>
</evidence>
<reference evidence="3 5" key="3">
    <citation type="submission" date="2017-11" db="EMBL/GenBank/DDBJ databases">
        <title>De-novo sequencing of pomegranate (Punica granatum L.) genome.</title>
        <authorList>
            <person name="Akparov Z."/>
            <person name="Amiraslanov A."/>
            <person name="Hajiyeva S."/>
            <person name="Abbasov M."/>
            <person name="Kaur K."/>
            <person name="Hamwieh A."/>
            <person name="Solovyev V."/>
            <person name="Salamov A."/>
            <person name="Braich B."/>
            <person name="Kosarev P."/>
            <person name="Mahmoud A."/>
            <person name="Hajiyev E."/>
            <person name="Babayeva S."/>
            <person name="Izzatullayeva V."/>
            <person name="Mammadov A."/>
            <person name="Mammadov A."/>
            <person name="Sharifova S."/>
            <person name="Ojaghi J."/>
            <person name="Eynullazada K."/>
            <person name="Bayramov B."/>
            <person name="Abdulazimova A."/>
            <person name="Shahmuradov I."/>
        </authorList>
    </citation>
    <scope>NUCLEOTIDE SEQUENCE [LARGE SCALE GENOMIC DNA]</scope>
    <source>
        <strain evidence="3">AG2017</strain>
        <strain evidence="5">cv. AG2017</strain>
        <tissue evidence="3">Leaf</tissue>
    </source>
</reference>
<protein>
    <submittedName>
        <fullName evidence="2">Uncharacterized protein</fullName>
    </submittedName>
</protein>